<evidence type="ECO:0000259" key="10">
    <source>
        <dbReference type="Pfam" id="PF03553"/>
    </source>
</evidence>
<feature type="transmembrane region" description="Helical" evidence="9">
    <location>
        <begin position="47"/>
        <end position="70"/>
    </location>
</feature>
<feature type="transmembrane region" description="Helical" evidence="9">
    <location>
        <begin position="412"/>
        <end position="432"/>
    </location>
</feature>
<dbReference type="STRING" id="1526.SAMN02910262_00260"/>
<comment type="subcellular location">
    <subcellularLocation>
        <location evidence="1">Cell membrane</location>
        <topology evidence="1">Multi-pass membrane protein</topology>
    </subcellularLocation>
</comment>
<evidence type="ECO:0000256" key="4">
    <source>
        <dbReference type="ARBA" id="ARBA00022475"/>
    </source>
</evidence>
<gene>
    <name evidence="11" type="ORF">SAMN04487771_10493</name>
</gene>
<keyword evidence="5 9" id="KW-0812">Transmembrane</keyword>
<evidence type="ECO:0000256" key="6">
    <source>
        <dbReference type="ARBA" id="ARBA00022989"/>
    </source>
</evidence>
<evidence type="ECO:0000256" key="3">
    <source>
        <dbReference type="ARBA" id="ARBA00022449"/>
    </source>
</evidence>
<dbReference type="OrthoDB" id="9762978at2"/>
<dbReference type="PANTHER" id="PTHR33451">
    <property type="entry name" value="MALATE-2H(+)/NA(+)-LACTATE ANTIPORTER"/>
    <property type="match status" value="1"/>
</dbReference>
<evidence type="ECO:0000313" key="12">
    <source>
        <dbReference type="Proteomes" id="UP000199820"/>
    </source>
</evidence>
<evidence type="ECO:0000256" key="1">
    <source>
        <dbReference type="ARBA" id="ARBA00004651"/>
    </source>
</evidence>
<keyword evidence="3" id="KW-0050">Antiport</keyword>
<dbReference type="Pfam" id="PF03553">
    <property type="entry name" value="Na_H_antiporter"/>
    <property type="match status" value="1"/>
</dbReference>
<dbReference type="NCBIfam" id="TIGR00931">
    <property type="entry name" value="antiport_nhaC"/>
    <property type="match status" value="1"/>
</dbReference>
<dbReference type="EMBL" id="FOIL01000049">
    <property type="protein sequence ID" value="SET82268.1"/>
    <property type="molecule type" value="Genomic_DNA"/>
</dbReference>
<keyword evidence="4" id="KW-1003">Cell membrane</keyword>
<accession>A0A1I0HEW5</accession>
<feature type="transmembrane region" description="Helical" evidence="9">
    <location>
        <begin position="199"/>
        <end position="222"/>
    </location>
</feature>
<keyword evidence="12" id="KW-1185">Reference proteome</keyword>
<keyword evidence="2" id="KW-0813">Transport</keyword>
<evidence type="ECO:0000256" key="2">
    <source>
        <dbReference type="ARBA" id="ARBA00022448"/>
    </source>
</evidence>
<feature type="transmembrane region" description="Helical" evidence="9">
    <location>
        <begin position="16"/>
        <end position="35"/>
    </location>
</feature>
<feature type="transmembrane region" description="Helical" evidence="9">
    <location>
        <begin position="82"/>
        <end position="110"/>
    </location>
</feature>
<comment type="similarity">
    <text evidence="8">Belongs to the NhaC Na(+)/H(+) (TC 2.A.35) antiporter family.</text>
</comment>
<dbReference type="eggNOG" id="COG1757">
    <property type="taxonomic scope" value="Bacteria"/>
</dbReference>
<evidence type="ECO:0000256" key="5">
    <source>
        <dbReference type="ARBA" id="ARBA00022692"/>
    </source>
</evidence>
<dbReference type="GO" id="GO:0005886">
    <property type="term" value="C:plasma membrane"/>
    <property type="evidence" value="ECO:0007669"/>
    <property type="project" value="UniProtKB-SubCell"/>
</dbReference>
<evidence type="ECO:0000256" key="8">
    <source>
        <dbReference type="ARBA" id="ARBA00038435"/>
    </source>
</evidence>
<feature type="transmembrane region" description="Helical" evidence="9">
    <location>
        <begin position="243"/>
        <end position="261"/>
    </location>
</feature>
<dbReference type="RefSeq" id="WP_074650180.1">
    <property type="nucleotide sequence ID" value="NZ_FOIL01000049.1"/>
</dbReference>
<dbReference type="InterPro" id="IPR004770">
    <property type="entry name" value="Na/H_antiport_NhaC"/>
</dbReference>
<sequence length="519" mass="54551">MSSTGNTEKKVRQPNFIESLIPIVVMMALMIYGFVAQSGYSDAHMPLIVSICVACIIGCICGHSFSDMLAGMLDRLNASMEAILILCTVGILVASFIMSGTIPALIYYGLDLLTPQLFLPIGCILCAIVGLACGSSWTCTATMGIAFLGIGAGLGINPALTAGMIISGAYVGDKFSPLSDTTNLAAAVSETGLFDHVTAMVSTTLPTFIIALIAYAFLGLNIDASGYDPTIAKGLQAAIAESFNINPAVLIPIIVIIAACVLKMPGLVGIALSVVCGVIFAAVFQGKTGIADIFDALHYGVTFETGNELADKLLSRGGMDHQMWTINLVLLAVAYGGALERCGCVNTLFGGLKNKLHSVGSVVLATMVTSLFCDATMCDQFLGIGVPAPLYVDKYDELGLARNMLSRTLEDCGTLWAVMFPWTGCGAYQMGVLGIHPFVYFPFAFVNLLNPIYAAITAYLGRNIFWADGSYTNILGKTTLKTPCACPEEARQLAIKNLESMRAAGKAPVPTGAKHGTAA</sequence>
<feature type="transmembrane region" description="Helical" evidence="9">
    <location>
        <begin position="267"/>
        <end position="284"/>
    </location>
</feature>
<evidence type="ECO:0000256" key="9">
    <source>
        <dbReference type="SAM" id="Phobius"/>
    </source>
</evidence>
<evidence type="ECO:0000256" key="7">
    <source>
        <dbReference type="ARBA" id="ARBA00023136"/>
    </source>
</evidence>
<dbReference type="AlphaFoldDB" id="A0A1I0HEW5"/>
<dbReference type="Proteomes" id="UP000199820">
    <property type="component" value="Unassembled WGS sequence"/>
</dbReference>
<organism evidence="11 12">
    <name type="scientific">[Clostridium] aminophilum</name>
    <dbReference type="NCBI Taxonomy" id="1526"/>
    <lineage>
        <taxon>Bacteria</taxon>
        <taxon>Bacillati</taxon>
        <taxon>Bacillota</taxon>
        <taxon>Clostridia</taxon>
        <taxon>Lachnospirales</taxon>
        <taxon>Lachnospiraceae</taxon>
    </lineage>
</organism>
<dbReference type="GO" id="GO:0015297">
    <property type="term" value="F:antiporter activity"/>
    <property type="evidence" value="ECO:0007669"/>
    <property type="project" value="UniProtKB-KW"/>
</dbReference>
<feature type="domain" description="Na+/H+ antiporter NhaC-like C-terminal" evidence="10">
    <location>
        <begin position="168"/>
        <end position="461"/>
    </location>
</feature>
<protein>
    <submittedName>
        <fullName evidence="11">Na+:H+ antiporter, NhaC family</fullName>
    </submittedName>
</protein>
<evidence type="ECO:0000313" key="11">
    <source>
        <dbReference type="EMBL" id="SET82268.1"/>
    </source>
</evidence>
<feature type="transmembrane region" description="Helical" evidence="9">
    <location>
        <begin position="116"/>
        <end position="133"/>
    </location>
</feature>
<dbReference type="PANTHER" id="PTHR33451:SF3">
    <property type="entry name" value="MALATE-2H(+)_NA(+)-LACTATE ANTIPORTER"/>
    <property type="match status" value="1"/>
</dbReference>
<feature type="transmembrane region" description="Helical" evidence="9">
    <location>
        <begin position="438"/>
        <end position="460"/>
    </location>
</feature>
<name>A0A1I0HEW5_9FIRM</name>
<dbReference type="InterPro" id="IPR018461">
    <property type="entry name" value="Na/H_Antiport_NhaC-like_C"/>
</dbReference>
<dbReference type="InterPro" id="IPR052180">
    <property type="entry name" value="NhaC_Na-H+_Antiporter"/>
</dbReference>
<proteinExistence type="inferred from homology"/>
<feature type="transmembrane region" description="Helical" evidence="9">
    <location>
        <begin position="145"/>
        <end position="171"/>
    </location>
</feature>
<reference evidence="11 12" key="1">
    <citation type="submission" date="2016-10" db="EMBL/GenBank/DDBJ databases">
        <authorList>
            <person name="de Groot N.N."/>
        </authorList>
    </citation>
    <scope>NUCLEOTIDE SEQUENCE [LARGE SCALE GENOMIC DNA]</scope>
    <source>
        <strain evidence="11 12">KH1P1</strain>
    </source>
</reference>
<keyword evidence="7 9" id="KW-0472">Membrane</keyword>
<keyword evidence="6 9" id="KW-1133">Transmembrane helix</keyword>